<gene>
    <name evidence="1" type="ORF">AVDCRST_MAG30-4141</name>
</gene>
<dbReference type="AlphaFoldDB" id="A0A6J4TY37"/>
<dbReference type="Pfam" id="PF13738">
    <property type="entry name" value="Pyr_redox_3"/>
    <property type="match status" value="1"/>
</dbReference>
<dbReference type="Gene3D" id="3.50.50.60">
    <property type="entry name" value="FAD/NAD(P)-binding domain"/>
    <property type="match status" value="2"/>
</dbReference>
<organism evidence="1">
    <name type="scientific">uncultured Solirubrobacteraceae bacterium</name>
    <dbReference type="NCBI Taxonomy" id="1162706"/>
    <lineage>
        <taxon>Bacteria</taxon>
        <taxon>Bacillati</taxon>
        <taxon>Actinomycetota</taxon>
        <taxon>Thermoleophilia</taxon>
        <taxon>Solirubrobacterales</taxon>
        <taxon>Solirubrobacteraceae</taxon>
        <taxon>environmental samples</taxon>
    </lineage>
</organism>
<dbReference type="PRINTS" id="PR00419">
    <property type="entry name" value="ADXRDTASE"/>
</dbReference>
<reference evidence="1" key="1">
    <citation type="submission" date="2020-02" db="EMBL/GenBank/DDBJ databases">
        <authorList>
            <person name="Meier V. D."/>
        </authorList>
    </citation>
    <scope>NUCLEOTIDE SEQUENCE</scope>
    <source>
        <strain evidence="1">AVDCRST_MAG30</strain>
    </source>
</reference>
<dbReference type="SUPFAM" id="SSF51905">
    <property type="entry name" value="FAD/NAD(P)-binding domain"/>
    <property type="match status" value="2"/>
</dbReference>
<accession>A0A6J4TY37</accession>
<dbReference type="InterPro" id="IPR036188">
    <property type="entry name" value="FAD/NAD-bd_sf"/>
</dbReference>
<dbReference type="EC" id="1.14.13.22" evidence="1"/>
<evidence type="ECO:0000313" key="1">
    <source>
        <dbReference type="EMBL" id="CAA9534991.1"/>
    </source>
</evidence>
<keyword evidence="1" id="KW-0560">Oxidoreductase</keyword>
<dbReference type="PANTHER" id="PTHR42877">
    <property type="entry name" value="L-ORNITHINE N(5)-MONOOXYGENASE-RELATED"/>
    <property type="match status" value="1"/>
</dbReference>
<name>A0A6J4TY37_9ACTN</name>
<dbReference type="InterPro" id="IPR051209">
    <property type="entry name" value="FAD-bind_Monooxygenase_sf"/>
</dbReference>
<sequence length="510" mass="56834">MATTTPTTIPAATLPRHVRVAIVGAGFSGLGMAIRLRETGIEDFVVLERGSDVGGTWRDNSYPGAACDVPSRLYSFSFAPNAEWSHSFSPQPEILDYLRDCAERFQVTSHVRLNCAVEDAAWDDDAARWTIRTTDGELTADVLVSAAGALSGPKLPPFAGIESFTGKVFHSAAWDHDHDLTGERIAVIGTGASAIQIVPKIVEEVEQLDLYQRTPPWIIPRTDRVYSRLERRLYRHVPGLQRLAREAIYWARELYVLGFAVDQRIMRAPERLARKLLDAQIRDPELREKLTPDYTIGCKRILISSDFYPALNKANADVVTSPIAEIRERSVVTADGVERATDAIVMATGFQVAPPPIAGVIRGRDGRTLLDVWRESGMQAHKGTTVTGYPNLFMLVGPNTGLGHTSMVYVIESQIRYVLESLRAMDEQGLAAIEPRPEAQAHFNRGVERRLKGTVWSRGGCASWYLDDHGRNTTLWPWFTFRLRKLLSRFDADAYVRRPAHDRDTDAVPA</sequence>
<dbReference type="EMBL" id="CADCVS010000541">
    <property type="protein sequence ID" value="CAA9534991.1"/>
    <property type="molecule type" value="Genomic_DNA"/>
</dbReference>
<protein>
    <submittedName>
        <fullName evidence="1">Cyclohexanone monooxygenase</fullName>
        <ecNumber evidence="1">1.14.13.22</ecNumber>
    </submittedName>
</protein>
<dbReference type="GO" id="GO:0018667">
    <property type="term" value="F:cyclohexanone monooxygenase activity"/>
    <property type="evidence" value="ECO:0007669"/>
    <property type="project" value="UniProtKB-EC"/>
</dbReference>
<proteinExistence type="predicted"/>
<dbReference type="PANTHER" id="PTHR42877:SF4">
    <property type="entry name" value="FAD_NAD(P)-BINDING DOMAIN-CONTAINING PROTEIN-RELATED"/>
    <property type="match status" value="1"/>
</dbReference>
<keyword evidence="1" id="KW-0503">Monooxygenase</keyword>